<organism evidence="2 3">
    <name type="scientific">Trujillonella endophytica</name>
    <dbReference type="NCBI Taxonomy" id="673521"/>
    <lineage>
        <taxon>Bacteria</taxon>
        <taxon>Bacillati</taxon>
        <taxon>Actinomycetota</taxon>
        <taxon>Actinomycetes</taxon>
        <taxon>Geodermatophilales</taxon>
        <taxon>Geodermatophilaceae</taxon>
        <taxon>Trujillonella</taxon>
    </lineage>
</organism>
<feature type="domain" description="VOC" evidence="1">
    <location>
        <begin position="4"/>
        <end position="136"/>
    </location>
</feature>
<dbReference type="PROSITE" id="PS51819">
    <property type="entry name" value="VOC"/>
    <property type="match status" value="1"/>
</dbReference>
<reference evidence="3" key="1">
    <citation type="submission" date="2016-10" db="EMBL/GenBank/DDBJ databases">
        <authorList>
            <person name="Varghese N."/>
            <person name="Submissions S."/>
        </authorList>
    </citation>
    <scope>NUCLEOTIDE SEQUENCE [LARGE SCALE GENOMIC DNA]</scope>
    <source>
        <strain evidence="3">DSM 45413</strain>
    </source>
</reference>
<dbReference type="GO" id="GO:0051213">
    <property type="term" value="F:dioxygenase activity"/>
    <property type="evidence" value="ECO:0007669"/>
    <property type="project" value="UniProtKB-KW"/>
</dbReference>
<dbReference type="SUPFAM" id="SSF54593">
    <property type="entry name" value="Glyoxalase/Bleomycin resistance protein/Dihydroxybiphenyl dioxygenase"/>
    <property type="match status" value="1"/>
</dbReference>
<dbReference type="OrthoDB" id="5185674at2"/>
<evidence type="ECO:0000313" key="3">
    <source>
        <dbReference type="Proteomes" id="UP000198960"/>
    </source>
</evidence>
<evidence type="ECO:0000313" key="2">
    <source>
        <dbReference type="EMBL" id="SEP26753.1"/>
    </source>
</evidence>
<dbReference type="AlphaFoldDB" id="A0A1H8WGW1"/>
<protein>
    <submittedName>
        <fullName evidence="2">Glyoxalase/Bleomycin resistance protein/Dioxygenase superfamily protein</fullName>
    </submittedName>
</protein>
<proteinExistence type="predicted"/>
<keyword evidence="2" id="KW-0560">Oxidoreductase</keyword>
<dbReference type="InterPro" id="IPR037523">
    <property type="entry name" value="VOC_core"/>
</dbReference>
<dbReference type="InterPro" id="IPR029068">
    <property type="entry name" value="Glyas_Bleomycin-R_OHBP_Dase"/>
</dbReference>
<gene>
    <name evidence="2" type="ORF">SAMN05660991_04387</name>
</gene>
<dbReference type="Pfam" id="PF13669">
    <property type="entry name" value="Glyoxalase_4"/>
    <property type="match status" value="1"/>
</dbReference>
<dbReference type="RefSeq" id="WP_091948920.1">
    <property type="nucleotide sequence ID" value="NZ_FOEE01000020.1"/>
</dbReference>
<name>A0A1H8WGW1_9ACTN</name>
<sequence>MDAVPFHVGITTGDLHASMADLGDHLQVTWSEPSAREEVFHTVDGVPQPRPLSCVSNEGPIHVDLIQGAPGTIWHTDAGPRLHHFAYWTDDLAGDIDRLSSQGWRLELTRPDGQGRPTQFAYLVRDDGFRLELVDDAGRADYDGRRTARG</sequence>
<keyword evidence="2" id="KW-0223">Dioxygenase</keyword>
<dbReference type="Proteomes" id="UP000198960">
    <property type="component" value="Unassembled WGS sequence"/>
</dbReference>
<dbReference type="EMBL" id="FOEE01000020">
    <property type="protein sequence ID" value="SEP26753.1"/>
    <property type="molecule type" value="Genomic_DNA"/>
</dbReference>
<dbReference type="STRING" id="673521.SAMN05660991_04387"/>
<dbReference type="Gene3D" id="3.10.180.10">
    <property type="entry name" value="2,3-Dihydroxybiphenyl 1,2-Dioxygenase, domain 1"/>
    <property type="match status" value="1"/>
</dbReference>
<evidence type="ECO:0000259" key="1">
    <source>
        <dbReference type="PROSITE" id="PS51819"/>
    </source>
</evidence>
<keyword evidence="3" id="KW-1185">Reference proteome</keyword>
<accession>A0A1H8WGW1</accession>